<dbReference type="InterPro" id="IPR027478">
    <property type="entry name" value="LdcA_N"/>
</dbReference>
<dbReference type="GO" id="GO:0016787">
    <property type="term" value="F:hydrolase activity"/>
    <property type="evidence" value="ECO:0007669"/>
    <property type="project" value="UniProtKB-KW"/>
</dbReference>
<organism evidence="6 7">
    <name type="scientific">Staphylococcus felis</name>
    <dbReference type="NCBI Taxonomy" id="46127"/>
    <lineage>
        <taxon>Bacteria</taxon>
        <taxon>Bacillati</taxon>
        <taxon>Bacillota</taxon>
        <taxon>Bacilli</taxon>
        <taxon>Bacillales</taxon>
        <taxon>Staphylococcaceae</taxon>
        <taxon>Staphylococcus</taxon>
    </lineage>
</organism>
<feature type="domain" description="LD-carboxypeptidase N-terminal" evidence="4">
    <location>
        <begin position="13"/>
        <end position="133"/>
    </location>
</feature>
<dbReference type="PANTHER" id="PTHR30237">
    <property type="entry name" value="MURAMOYLTETRAPEPTIDE CARBOXYPEPTIDASE"/>
    <property type="match status" value="1"/>
</dbReference>
<dbReference type="EMBL" id="QKYD01000031">
    <property type="protein sequence ID" value="REI24587.1"/>
    <property type="molecule type" value="Genomic_DNA"/>
</dbReference>
<dbReference type="PANTHER" id="PTHR30237:SF4">
    <property type="entry name" value="LD-CARBOXYPEPTIDASE C-TERMINAL DOMAIN-CONTAINING PROTEIN"/>
    <property type="match status" value="1"/>
</dbReference>
<dbReference type="InterPro" id="IPR040449">
    <property type="entry name" value="Peptidase_S66_N"/>
</dbReference>
<comment type="caution">
    <text evidence="6">The sequence shown here is derived from an EMBL/GenBank/DDBJ whole genome shotgun (WGS) entry which is preliminary data.</text>
</comment>
<evidence type="ECO:0000256" key="2">
    <source>
        <dbReference type="ARBA" id="ARBA00022801"/>
    </source>
</evidence>
<dbReference type="InterPro" id="IPR029062">
    <property type="entry name" value="Class_I_gatase-like"/>
</dbReference>
<comment type="similarity">
    <text evidence="1">Belongs to the peptidase S66 family.</text>
</comment>
<dbReference type="CDD" id="cd07062">
    <property type="entry name" value="Peptidase_S66_mccF_like"/>
    <property type="match status" value="1"/>
</dbReference>
<accession>A0AAX1RXG9</accession>
<evidence type="ECO:0000256" key="1">
    <source>
        <dbReference type="ARBA" id="ARBA00010233"/>
    </source>
</evidence>
<dbReference type="InterPro" id="IPR040921">
    <property type="entry name" value="Peptidase_S66C"/>
</dbReference>
<dbReference type="PIRSF" id="PIRSF028757">
    <property type="entry name" value="LD-carboxypeptidase"/>
    <property type="match status" value="1"/>
</dbReference>
<proteinExistence type="inferred from homology"/>
<sequence length="341" mass="38749">MNLPLHLKQGDLIAIVAPSSGLAGEKDVRWRSKIGIDNLKKLGYRVKVMPNALKDKEWNYHHPKARARELTDAFLDPEVKAILCTIGGNESARIIPYLNETTIRENPKIFIGYSDITALHLYFNTLGLVTFYGPALLTDFAENVALDRYTLDYLFRLIGDVRALGYIETSPYTRRFGLRWEESLKDIEREKTLNSNYVLIQGNQPASGPLIGGCFESLDKLRGTPYFPDINEFNDKILFIETSEVITEPWSFEETMRSFGYMGIFHRINGMVIGRPQNGTYQREYHMSIVKILKEFDLETMPVIGNASFGHNEPKCTLPYGIKAKISIAPVALYIEEPAVK</sequence>
<feature type="domain" description="LD-carboxypeptidase C-terminal" evidence="5">
    <location>
        <begin position="207"/>
        <end position="326"/>
    </location>
</feature>
<gene>
    <name evidence="6" type="ORF">DOS76_01830</name>
</gene>
<dbReference type="Pfam" id="PF02016">
    <property type="entry name" value="Peptidase_S66"/>
    <property type="match status" value="1"/>
</dbReference>
<dbReference type="AlphaFoldDB" id="A0AAX1RXG9"/>
<evidence type="ECO:0000259" key="4">
    <source>
        <dbReference type="Pfam" id="PF02016"/>
    </source>
</evidence>
<reference evidence="6 7" key="1">
    <citation type="journal article" date="2018" name="Vet. Microbiol.">
        <title>Characterisation of Staphylococcus felis isolated from cats using whole genome sequencing.</title>
        <authorList>
            <person name="Worthing K."/>
            <person name="Pang S."/>
            <person name="Trott D.J."/>
            <person name="Abraham S."/>
            <person name="Coombs G.W."/>
            <person name="Jordan D."/>
            <person name="McIntyre L."/>
            <person name="Davies M.R."/>
            <person name="Norris J."/>
        </authorList>
    </citation>
    <scope>NUCLEOTIDE SEQUENCE [LARGE SCALE GENOMIC DNA]</scope>
    <source>
        <strain evidence="6 7">F25</strain>
    </source>
</reference>
<keyword evidence="2" id="KW-0378">Hydrolase</keyword>
<dbReference type="InterPro" id="IPR027461">
    <property type="entry name" value="Carboxypeptidase_A_C_sf"/>
</dbReference>
<dbReference type="InterPro" id="IPR003507">
    <property type="entry name" value="S66_fam"/>
</dbReference>
<dbReference type="Gene3D" id="3.50.30.60">
    <property type="entry name" value="LD-carboxypeptidase A C-terminal domain-like"/>
    <property type="match status" value="1"/>
</dbReference>
<feature type="active site" description="Charge relay system" evidence="3">
    <location>
        <position position="311"/>
    </location>
</feature>
<evidence type="ECO:0000256" key="3">
    <source>
        <dbReference type="PIRSR" id="PIRSR028757-1"/>
    </source>
</evidence>
<feature type="active site" description="Charge relay system" evidence="3">
    <location>
        <position position="241"/>
    </location>
</feature>
<dbReference type="SUPFAM" id="SSF141986">
    <property type="entry name" value="LD-carboxypeptidase A C-terminal domain-like"/>
    <property type="match status" value="1"/>
</dbReference>
<dbReference type="Pfam" id="PF17676">
    <property type="entry name" value="Peptidase_S66C"/>
    <property type="match status" value="1"/>
</dbReference>
<dbReference type="Gene3D" id="3.40.50.10740">
    <property type="entry name" value="Class I glutamine amidotransferase-like"/>
    <property type="match status" value="1"/>
</dbReference>
<evidence type="ECO:0000313" key="6">
    <source>
        <dbReference type="EMBL" id="REI24587.1"/>
    </source>
</evidence>
<dbReference type="SUPFAM" id="SSF52317">
    <property type="entry name" value="Class I glutamine amidotransferase-like"/>
    <property type="match status" value="1"/>
</dbReference>
<protein>
    <submittedName>
        <fullName evidence="6">LD-carboxypeptidase</fullName>
    </submittedName>
</protein>
<name>A0AAX1RXG9_9STAP</name>
<evidence type="ECO:0000259" key="5">
    <source>
        <dbReference type="Pfam" id="PF17676"/>
    </source>
</evidence>
<evidence type="ECO:0000313" key="7">
    <source>
        <dbReference type="Proteomes" id="UP000256337"/>
    </source>
</evidence>
<feature type="active site" description="Nucleophile" evidence="3">
    <location>
        <position position="114"/>
    </location>
</feature>
<dbReference type="Proteomes" id="UP000256337">
    <property type="component" value="Unassembled WGS sequence"/>
</dbReference>